<evidence type="ECO:0000259" key="1">
    <source>
        <dbReference type="Pfam" id="PF23227"/>
    </source>
</evidence>
<evidence type="ECO:0000313" key="3">
    <source>
        <dbReference type="WBParaSite" id="PSAMB.scaffold7520size7512.g30180.t1"/>
    </source>
</evidence>
<dbReference type="Proteomes" id="UP000887566">
    <property type="component" value="Unplaced"/>
</dbReference>
<feature type="domain" description="Maestro/Maestro-like HEAT-repeats" evidence="1">
    <location>
        <begin position="26"/>
        <end position="113"/>
    </location>
</feature>
<sequence length="116" mass="12655">MSYSTALGVAWVQNGDRFPTELSSSLFLVFLGALAFPDRVNYYALCCNNYFKSGSSRIRANAAYLTGYLLGGLPSDLRSTISKELIFVGLALLLKEPEVEVKVATADAIACLHAYY</sequence>
<dbReference type="Pfam" id="PF23227">
    <property type="entry name" value="HEAT_MROH2B_C"/>
    <property type="match status" value="1"/>
</dbReference>
<dbReference type="InterPro" id="IPR055406">
    <property type="entry name" value="HEAT_Maestro"/>
</dbReference>
<dbReference type="WBParaSite" id="PSAMB.scaffold7520size7512.g30180.t1">
    <property type="protein sequence ID" value="PSAMB.scaffold7520size7512.g30180.t1"/>
    <property type="gene ID" value="PSAMB.scaffold7520size7512.g30180"/>
</dbReference>
<organism evidence="2 3">
    <name type="scientific">Plectus sambesii</name>
    <dbReference type="NCBI Taxonomy" id="2011161"/>
    <lineage>
        <taxon>Eukaryota</taxon>
        <taxon>Metazoa</taxon>
        <taxon>Ecdysozoa</taxon>
        <taxon>Nematoda</taxon>
        <taxon>Chromadorea</taxon>
        <taxon>Plectida</taxon>
        <taxon>Plectina</taxon>
        <taxon>Plectoidea</taxon>
        <taxon>Plectidae</taxon>
        <taxon>Plectus</taxon>
    </lineage>
</organism>
<keyword evidence="2" id="KW-1185">Reference proteome</keyword>
<accession>A0A914XDG9</accession>
<name>A0A914XDG9_9BILA</name>
<reference evidence="3" key="1">
    <citation type="submission" date="2022-11" db="UniProtKB">
        <authorList>
            <consortium name="WormBaseParasite"/>
        </authorList>
    </citation>
    <scope>IDENTIFICATION</scope>
</reference>
<evidence type="ECO:0000313" key="2">
    <source>
        <dbReference type="Proteomes" id="UP000887566"/>
    </source>
</evidence>
<protein>
    <recommendedName>
        <fullName evidence="1">Maestro/Maestro-like HEAT-repeats domain-containing protein</fullName>
    </recommendedName>
</protein>
<dbReference type="AlphaFoldDB" id="A0A914XDG9"/>
<proteinExistence type="predicted"/>